<dbReference type="PANTHER" id="PTHR46720">
    <property type="entry name" value="HYDROXYLASE, PUTATIVE (AFU_ORTHOLOGUE AFUA_3G01460)-RELATED"/>
    <property type="match status" value="1"/>
</dbReference>
<evidence type="ECO:0000313" key="6">
    <source>
        <dbReference type="EMBL" id="THH30135.1"/>
    </source>
</evidence>
<reference evidence="6 7" key="1">
    <citation type="submission" date="2019-02" db="EMBL/GenBank/DDBJ databases">
        <title>Genome sequencing of the rare red list fungi Antrodiella citrinella (Flaviporus citrinellus).</title>
        <authorList>
            <person name="Buettner E."/>
            <person name="Kellner H."/>
        </authorList>
    </citation>
    <scope>NUCLEOTIDE SEQUENCE [LARGE SCALE GENOMIC DNA]</scope>
    <source>
        <strain evidence="6 7">DSM 108506</strain>
    </source>
</reference>
<keyword evidence="7" id="KW-1185">Reference proteome</keyword>
<organism evidence="6 7">
    <name type="scientific">Antrodiella citrinella</name>
    <dbReference type="NCBI Taxonomy" id="2447956"/>
    <lineage>
        <taxon>Eukaryota</taxon>
        <taxon>Fungi</taxon>
        <taxon>Dikarya</taxon>
        <taxon>Basidiomycota</taxon>
        <taxon>Agaricomycotina</taxon>
        <taxon>Agaricomycetes</taxon>
        <taxon>Polyporales</taxon>
        <taxon>Steccherinaceae</taxon>
        <taxon>Antrodiella</taxon>
    </lineage>
</organism>
<keyword evidence="4" id="KW-1133">Transmembrane helix</keyword>
<feature type="domain" description="FAD-binding" evidence="5">
    <location>
        <begin position="301"/>
        <end position="364"/>
    </location>
</feature>
<comment type="caution">
    <text evidence="6">The sequence shown here is derived from an EMBL/GenBank/DDBJ whole genome shotgun (WGS) entry which is preliminary data.</text>
</comment>
<feature type="domain" description="FAD-binding" evidence="5">
    <location>
        <begin position="11"/>
        <end position="178"/>
    </location>
</feature>
<dbReference type="PRINTS" id="PR00420">
    <property type="entry name" value="RNGMNOXGNASE"/>
</dbReference>
<evidence type="ECO:0000256" key="1">
    <source>
        <dbReference type="ARBA" id="ARBA00022630"/>
    </source>
</evidence>
<evidence type="ECO:0000256" key="2">
    <source>
        <dbReference type="ARBA" id="ARBA00022827"/>
    </source>
</evidence>
<dbReference type="InterPro" id="IPR036188">
    <property type="entry name" value="FAD/NAD-bd_sf"/>
</dbReference>
<proteinExistence type="predicted"/>
<dbReference type="GO" id="GO:0071949">
    <property type="term" value="F:FAD binding"/>
    <property type="evidence" value="ECO:0007669"/>
    <property type="project" value="InterPro"/>
</dbReference>
<keyword evidence="3" id="KW-0560">Oxidoreductase</keyword>
<name>A0A4S4MW28_9APHY</name>
<dbReference type="InterPro" id="IPR051104">
    <property type="entry name" value="FAD_monoxygenase"/>
</dbReference>
<evidence type="ECO:0000259" key="5">
    <source>
        <dbReference type="Pfam" id="PF01494"/>
    </source>
</evidence>
<dbReference type="Pfam" id="PF01494">
    <property type="entry name" value="FAD_binding_3"/>
    <property type="match status" value="2"/>
</dbReference>
<keyword evidence="1" id="KW-0285">Flavoprotein</keyword>
<feature type="transmembrane region" description="Helical" evidence="4">
    <location>
        <begin position="12"/>
        <end position="29"/>
    </location>
</feature>
<keyword evidence="2" id="KW-0274">FAD</keyword>
<protein>
    <recommendedName>
        <fullName evidence="5">FAD-binding domain-containing protein</fullName>
    </recommendedName>
</protein>
<gene>
    <name evidence="6" type="ORF">EUX98_g4064</name>
</gene>
<dbReference type="SUPFAM" id="SSF54373">
    <property type="entry name" value="FAD-linked reductases, C-terminal domain"/>
    <property type="match status" value="1"/>
</dbReference>
<dbReference type="AlphaFoldDB" id="A0A4S4MW28"/>
<dbReference type="GO" id="GO:0044550">
    <property type="term" value="P:secondary metabolite biosynthetic process"/>
    <property type="evidence" value="ECO:0007669"/>
    <property type="project" value="TreeGrafter"/>
</dbReference>
<evidence type="ECO:0000256" key="4">
    <source>
        <dbReference type="SAM" id="Phobius"/>
    </source>
</evidence>
<evidence type="ECO:0000313" key="7">
    <source>
        <dbReference type="Proteomes" id="UP000308730"/>
    </source>
</evidence>
<keyword evidence="4" id="KW-0812">Transmembrane</keyword>
<dbReference type="EMBL" id="SGPM01000093">
    <property type="protein sequence ID" value="THH30135.1"/>
    <property type="molecule type" value="Genomic_DNA"/>
</dbReference>
<sequence>MTSTSGPPRLRIAIVGGGIGGLCLAVALSKHADLQVDLYEAAGRFSEIGAGVMFWARTWQILRSLGIAEDLSKVAGAPVSEAPSIGLDFRKSDHPEPGGRFAVFQPPYGCVRFHRAHFLDVLVDHLPSGVAHFGKRLASYSEDARMVELRFDDRSSSSCDVLIGCDGIKSTIRKQMYEEAAKARGKPHLLQYIEPIWSGTMPVVVCLMAPSDLQFCGKNKHLVSYGIGKGGSIVNVVATFSNPSKEGTPFEGPWVTDCSPDDVRKEFNGWEPEAEELLQCVDKATLWAIHYLKPIPFYITARVALLGDAAHAMLPHQGAGAGQAIEDAFILASLLGDYGTTTANIPHALHAYEAVRLPFANARIEGSRINGLMYGLNSVHEDRLETLGPAIERQWNWLWETTLEEELRTSQELMRSKGQALPKATL</sequence>
<dbReference type="SUPFAM" id="SSF51905">
    <property type="entry name" value="FAD/NAD(P)-binding domain"/>
    <property type="match status" value="1"/>
</dbReference>
<accession>A0A4S4MW28</accession>
<dbReference type="Gene3D" id="3.50.50.60">
    <property type="entry name" value="FAD/NAD(P)-binding domain"/>
    <property type="match status" value="1"/>
</dbReference>
<dbReference type="Proteomes" id="UP000308730">
    <property type="component" value="Unassembled WGS sequence"/>
</dbReference>
<dbReference type="InterPro" id="IPR002938">
    <property type="entry name" value="FAD-bd"/>
</dbReference>
<keyword evidence="4" id="KW-0472">Membrane</keyword>
<dbReference type="OrthoDB" id="417877at2759"/>
<dbReference type="PANTHER" id="PTHR46720:SF3">
    <property type="entry name" value="FAD-BINDING DOMAIN-CONTAINING PROTEIN-RELATED"/>
    <property type="match status" value="1"/>
</dbReference>
<evidence type="ECO:0000256" key="3">
    <source>
        <dbReference type="ARBA" id="ARBA00023002"/>
    </source>
</evidence>
<dbReference type="GO" id="GO:0016491">
    <property type="term" value="F:oxidoreductase activity"/>
    <property type="evidence" value="ECO:0007669"/>
    <property type="project" value="UniProtKB-KW"/>
</dbReference>